<feature type="transmembrane region" description="Helical" evidence="7">
    <location>
        <begin position="227"/>
        <end position="252"/>
    </location>
</feature>
<keyword evidence="6 7" id="KW-0472">Membrane</keyword>
<evidence type="ECO:0000256" key="6">
    <source>
        <dbReference type="ARBA" id="ARBA00023136"/>
    </source>
</evidence>
<dbReference type="Pfam" id="PF00528">
    <property type="entry name" value="BPD_transp_1"/>
    <property type="match status" value="1"/>
</dbReference>
<evidence type="ECO:0000256" key="3">
    <source>
        <dbReference type="ARBA" id="ARBA00022475"/>
    </source>
</evidence>
<feature type="transmembrane region" description="Helical" evidence="7">
    <location>
        <begin position="100"/>
        <end position="121"/>
    </location>
</feature>
<comment type="caution">
    <text evidence="9">The sequence shown here is derived from an EMBL/GenBank/DDBJ whole genome shotgun (WGS) entry which is preliminary data.</text>
</comment>
<dbReference type="Proteomes" id="UP000295008">
    <property type="component" value="Unassembled WGS sequence"/>
</dbReference>
<dbReference type="EMBL" id="SLUN01000006">
    <property type="protein sequence ID" value="TCL72370.1"/>
    <property type="molecule type" value="Genomic_DNA"/>
</dbReference>
<gene>
    <name evidence="9" type="ORF">EDC14_100680</name>
</gene>
<evidence type="ECO:0000256" key="5">
    <source>
        <dbReference type="ARBA" id="ARBA00022989"/>
    </source>
</evidence>
<keyword evidence="10" id="KW-1185">Reference proteome</keyword>
<accession>A0A4R1S1E3</accession>
<dbReference type="GO" id="GO:0055085">
    <property type="term" value="P:transmembrane transport"/>
    <property type="evidence" value="ECO:0007669"/>
    <property type="project" value="InterPro"/>
</dbReference>
<keyword evidence="5 7" id="KW-1133">Transmembrane helix</keyword>
<keyword evidence="3" id="KW-1003">Cell membrane</keyword>
<dbReference type="PANTHER" id="PTHR43163">
    <property type="entry name" value="DIPEPTIDE TRANSPORT SYSTEM PERMEASE PROTEIN DPPB-RELATED"/>
    <property type="match status" value="1"/>
</dbReference>
<dbReference type="GO" id="GO:0005886">
    <property type="term" value="C:plasma membrane"/>
    <property type="evidence" value="ECO:0007669"/>
    <property type="project" value="UniProtKB-SubCell"/>
</dbReference>
<evidence type="ECO:0000256" key="4">
    <source>
        <dbReference type="ARBA" id="ARBA00022692"/>
    </source>
</evidence>
<organism evidence="9 10">
    <name type="scientific">Hydrogenispora ethanolica</name>
    <dbReference type="NCBI Taxonomy" id="1082276"/>
    <lineage>
        <taxon>Bacteria</taxon>
        <taxon>Bacillati</taxon>
        <taxon>Bacillota</taxon>
        <taxon>Hydrogenispora</taxon>
    </lineage>
</organism>
<feature type="transmembrane region" description="Helical" evidence="7">
    <location>
        <begin position="168"/>
        <end position="186"/>
    </location>
</feature>
<dbReference type="InterPro" id="IPR035906">
    <property type="entry name" value="MetI-like_sf"/>
</dbReference>
<feature type="transmembrane region" description="Helical" evidence="7">
    <location>
        <begin position="133"/>
        <end position="156"/>
    </location>
</feature>
<keyword evidence="2 7" id="KW-0813">Transport</keyword>
<dbReference type="AlphaFoldDB" id="A0A4R1S1E3"/>
<dbReference type="PANTHER" id="PTHR43163:SF6">
    <property type="entry name" value="DIPEPTIDE TRANSPORT SYSTEM PERMEASE PROTEIN DPPB-RELATED"/>
    <property type="match status" value="1"/>
</dbReference>
<dbReference type="InterPro" id="IPR045621">
    <property type="entry name" value="BPD_transp_1_N"/>
</dbReference>
<dbReference type="Gene3D" id="1.10.3720.10">
    <property type="entry name" value="MetI-like"/>
    <property type="match status" value="1"/>
</dbReference>
<comment type="subcellular location">
    <subcellularLocation>
        <location evidence="1 7">Cell membrane</location>
        <topology evidence="1 7">Multi-pass membrane protein</topology>
    </subcellularLocation>
</comment>
<evidence type="ECO:0000256" key="7">
    <source>
        <dbReference type="RuleBase" id="RU363032"/>
    </source>
</evidence>
<feature type="transmembrane region" description="Helical" evidence="7">
    <location>
        <begin position="9"/>
        <end position="27"/>
    </location>
</feature>
<name>A0A4R1S1E3_HYDET</name>
<dbReference type="InterPro" id="IPR000515">
    <property type="entry name" value="MetI-like"/>
</dbReference>
<sequence length="305" mass="33532">MLKYILKRLFYAIFVLLGVATIVFFLTRMTGDPVAIMLPPDAGQDQIRELRATLGLDQPLIVQYLIYLKDLLHFDFGRSLRYFEPASNLLLEKLPATLKLAGAAMLISLCIAIPAGVLAALKKGSAIDQGIMVIVMAGQSMPVFWVGILLIMLFSIQLRWLPTGGYGGVRYIIMPAIALGFNLMTLTTRLLRSSLIEVMETDYIRTARAKGLKSKAVIMKHALRNSLLPVVTVVGLQMGALLGGSVVTETVFAWPGVGQMLVQAIQYRDFPLVQATIITLAGGFVLINLVVDVLYVFIDPRIHLK</sequence>
<evidence type="ECO:0000313" key="10">
    <source>
        <dbReference type="Proteomes" id="UP000295008"/>
    </source>
</evidence>
<feature type="transmembrane region" description="Helical" evidence="7">
    <location>
        <begin position="272"/>
        <end position="298"/>
    </location>
</feature>
<comment type="similarity">
    <text evidence="7">Belongs to the binding-protein-dependent transport system permease family.</text>
</comment>
<keyword evidence="4 7" id="KW-0812">Transmembrane</keyword>
<dbReference type="OrthoDB" id="9773683at2"/>
<dbReference type="Pfam" id="PF19300">
    <property type="entry name" value="BPD_transp_1_N"/>
    <property type="match status" value="1"/>
</dbReference>
<dbReference type="PROSITE" id="PS50928">
    <property type="entry name" value="ABC_TM1"/>
    <property type="match status" value="1"/>
</dbReference>
<evidence type="ECO:0000313" key="9">
    <source>
        <dbReference type="EMBL" id="TCL72370.1"/>
    </source>
</evidence>
<proteinExistence type="inferred from homology"/>
<dbReference type="CDD" id="cd06261">
    <property type="entry name" value="TM_PBP2"/>
    <property type="match status" value="1"/>
</dbReference>
<protein>
    <submittedName>
        <fullName evidence="9">Peptide/nickel transport system permease protein</fullName>
    </submittedName>
</protein>
<dbReference type="SUPFAM" id="SSF161098">
    <property type="entry name" value="MetI-like"/>
    <property type="match status" value="1"/>
</dbReference>
<evidence type="ECO:0000256" key="2">
    <source>
        <dbReference type="ARBA" id="ARBA00022448"/>
    </source>
</evidence>
<evidence type="ECO:0000256" key="1">
    <source>
        <dbReference type="ARBA" id="ARBA00004651"/>
    </source>
</evidence>
<reference evidence="9 10" key="1">
    <citation type="submission" date="2019-03" db="EMBL/GenBank/DDBJ databases">
        <title>Genomic Encyclopedia of Type Strains, Phase IV (KMG-IV): sequencing the most valuable type-strain genomes for metagenomic binning, comparative biology and taxonomic classification.</title>
        <authorList>
            <person name="Goeker M."/>
        </authorList>
    </citation>
    <scope>NUCLEOTIDE SEQUENCE [LARGE SCALE GENOMIC DNA]</scope>
    <source>
        <strain evidence="9 10">LX-B</strain>
    </source>
</reference>
<feature type="domain" description="ABC transmembrane type-1" evidence="8">
    <location>
        <begin position="94"/>
        <end position="295"/>
    </location>
</feature>
<evidence type="ECO:0000259" key="8">
    <source>
        <dbReference type="PROSITE" id="PS50928"/>
    </source>
</evidence>